<name>A0A2H0VD28_9BACT</name>
<feature type="region of interest" description="Disordered" evidence="1">
    <location>
        <begin position="1"/>
        <end position="38"/>
    </location>
</feature>
<proteinExistence type="predicted"/>
<dbReference type="EMBL" id="PFAJ01000049">
    <property type="protein sequence ID" value="PIR97007.1"/>
    <property type="molecule type" value="Genomic_DNA"/>
</dbReference>
<feature type="compositionally biased region" description="Basic and acidic residues" evidence="1">
    <location>
        <begin position="23"/>
        <end position="34"/>
    </location>
</feature>
<organism evidence="2 3">
    <name type="scientific">Candidatus Doudnabacteria bacterium CG10_big_fil_rev_8_21_14_0_10_41_10</name>
    <dbReference type="NCBI Taxonomy" id="1974551"/>
    <lineage>
        <taxon>Bacteria</taxon>
        <taxon>Candidatus Doudnaibacteriota</taxon>
    </lineage>
</organism>
<dbReference type="Proteomes" id="UP000230557">
    <property type="component" value="Unassembled WGS sequence"/>
</dbReference>
<accession>A0A2H0VD28</accession>
<protein>
    <submittedName>
        <fullName evidence="2">Uncharacterized protein</fullName>
    </submittedName>
</protein>
<comment type="caution">
    <text evidence="2">The sequence shown here is derived from an EMBL/GenBank/DDBJ whole genome shotgun (WGS) entry which is preliminary data.</text>
</comment>
<dbReference type="AlphaFoldDB" id="A0A2H0VD28"/>
<reference evidence="3" key="1">
    <citation type="submission" date="2017-09" db="EMBL/GenBank/DDBJ databases">
        <title>Depth-based differentiation of microbial function through sediment-hosted aquifers and enrichment of novel symbionts in the deep terrestrial subsurface.</title>
        <authorList>
            <person name="Probst A.J."/>
            <person name="Ladd B."/>
            <person name="Jarett J.K."/>
            <person name="Geller-Mcgrath D.E."/>
            <person name="Sieber C.M.K."/>
            <person name="Emerson J.B."/>
            <person name="Anantharaman K."/>
            <person name="Thomas B.C."/>
            <person name="Malmstrom R."/>
            <person name="Stieglmeier M."/>
            <person name="Klingl A."/>
            <person name="Woyke T."/>
            <person name="Ryan C.M."/>
            <person name="Banfield J.F."/>
        </authorList>
    </citation>
    <scope>NUCLEOTIDE SEQUENCE [LARGE SCALE GENOMIC DNA]</scope>
</reference>
<evidence type="ECO:0000313" key="3">
    <source>
        <dbReference type="Proteomes" id="UP000230557"/>
    </source>
</evidence>
<evidence type="ECO:0000256" key="1">
    <source>
        <dbReference type="SAM" id="MobiDB-lite"/>
    </source>
</evidence>
<evidence type="ECO:0000313" key="2">
    <source>
        <dbReference type="EMBL" id="PIR97007.1"/>
    </source>
</evidence>
<gene>
    <name evidence="2" type="ORF">COT91_03730</name>
</gene>
<sequence length="336" mass="37138">MGLRNLFKRDSGGSEITTLGLGKRGEEKASERPFDSASAEQMDLYTGQVEHGYKARGAKRAEVLINFGRKIGRKLESAVSYTFAIPDMAETAVRESKDRARETVTNLAPDLGDQSKAFETSKPTNVGAALSDWADRQRERVWQAVAKTKGLENYSEADADEMTIPSVLALNGEQKKVLGGPVVENRLAKAWKKFSGIAELGMKQRFDRVARLSMQANQGRFEGERSSANQIVEALNDENQESFLTAKEFEEVQGLAKRHNLDVKFKNLTVLADEKSVAQEKLRKKLEIMRVAPEVMTTIEFTRLLAEANEAGVDVRDIKVEIGGSRAPEMAIAQAA</sequence>